<dbReference type="SUPFAM" id="SSF52058">
    <property type="entry name" value="L domain-like"/>
    <property type="match status" value="1"/>
</dbReference>
<sequence>MRPLSSNLLWSEGAVIIGLDAVAGKIGQAVAQRAAKAWLDKQRKAGERRSSLAELAAAELSTARQRDKLAHLVEGISHQVGDQLEPLLVAKFSALPENELNAALDAVTIALGDTDLSDRAILDVDADPDELARRIRQHTPTDAGLSESAHRLYDLALDQACRYLVQVVRQLPAFQPRALAEVLSRATAQAAQLDEVLSRLPRTSLRAPQGTDNDDEFTAEYLRYVTNNLDRLELLGLSMRNRPKLALTVAYLSLTVSEEQNRHRKDAVDAGRWFGAVEADRAGTRTRVEAALTDRTLVRGDAGSGKTTLLDWLAVTAARGAFSDQLREWNGHVPLPIRLRRYADAQLPRPEQFLDHAASWLVGVMPAGWVHRCLRSGRALVLVDGVDEVRPNKRHQVREWLHELGTTFPEVKIVVTSRPAAADERWLTAQGFTSVLLEQMSPADVMIFLDRWHEAARNADALPCPVDALPAAQRRLVSQLDSREHLRALAANPLLCAMLCALNLGRTAQLPHNRIELYQSALTMLLELRDAEREVSGLLGAAEKSVLLRDLAWRLTMANRSQLPTAKVREHVGRKVRSMPNTTAEPAAIVTHLLERSGVIREPVPGQVDFVHRTFQEYLAAAEAIQDNQIETLISHAHLDSWWETVVMACGHAQRSQVGELITGILDAADAATGRRARRLRLLAAACLETVTDVQAEVNDRLDEVIRERLVPPRHVRETRSLASIGPRVLHYLPTSLSGMSNAAARATVRTVALTASPEAMARLAMYAADPRFEVQDELAMAWKYFDPERYARDVLADAPLIDGLIEVSSKRMIKHLSTLKNLRSTTVWLPNEEPQTSLDILSGVHNLRHLRMQLDGDIDVSPLEAHPKLETVALFQANRFANLDTLAGLPTLSYLNLRQLSPHQELKFLNLLGELKDLSLGDLASTIDTTPFEGLQSLENLSIELWPTEIDPRVLGNLGQLRRVRLAWQTSPEVLPRFAAALPTLAELVLVGKITADLTPVKKLTSLNHLIVIGPHWGATVDLRPLAGMSIRLELYRDSSYDGVDELGPDVLIKWR</sequence>
<dbReference type="InterPro" id="IPR007111">
    <property type="entry name" value="NACHT_NTPase"/>
</dbReference>
<dbReference type="RefSeq" id="WP_246488539.1">
    <property type="nucleotide sequence ID" value="NZ_BAAAWY010000025.1"/>
</dbReference>
<feature type="domain" description="NACHT" evidence="3">
    <location>
        <begin position="294"/>
        <end position="626"/>
    </location>
</feature>
<dbReference type="PANTHER" id="PTHR46844:SF1">
    <property type="entry name" value="SLR5058 PROTEIN"/>
    <property type="match status" value="1"/>
</dbReference>
<proteinExistence type="predicted"/>
<gene>
    <name evidence="4" type="ORF">BJ998_001399</name>
</gene>
<dbReference type="InterPro" id="IPR027417">
    <property type="entry name" value="P-loop_NTPase"/>
</dbReference>
<organism evidence="4 5">
    <name type="scientific">Kutzneria kofuensis</name>
    <dbReference type="NCBI Taxonomy" id="103725"/>
    <lineage>
        <taxon>Bacteria</taxon>
        <taxon>Bacillati</taxon>
        <taxon>Actinomycetota</taxon>
        <taxon>Actinomycetes</taxon>
        <taxon>Pseudonocardiales</taxon>
        <taxon>Pseudonocardiaceae</taxon>
        <taxon>Kutzneria</taxon>
    </lineage>
</organism>
<keyword evidence="5" id="KW-1185">Reference proteome</keyword>
<keyword evidence="1" id="KW-0547">Nucleotide-binding</keyword>
<evidence type="ECO:0000313" key="5">
    <source>
        <dbReference type="Proteomes" id="UP000585638"/>
    </source>
</evidence>
<dbReference type="Pfam" id="PF22733">
    <property type="entry name" value="NNH1"/>
    <property type="match status" value="1"/>
</dbReference>
<dbReference type="Gene3D" id="3.40.50.300">
    <property type="entry name" value="P-loop containing nucleotide triphosphate hydrolases"/>
    <property type="match status" value="1"/>
</dbReference>
<evidence type="ECO:0000313" key="4">
    <source>
        <dbReference type="EMBL" id="MBB5890203.1"/>
    </source>
</evidence>
<evidence type="ECO:0000256" key="2">
    <source>
        <dbReference type="ARBA" id="ARBA00022840"/>
    </source>
</evidence>
<dbReference type="PANTHER" id="PTHR46844">
    <property type="entry name" value="SLR5058 PROTEIN"/>
    <property type="match status" value="1"/>
</dbReference>
<dbReference type="SUPFAM" id="SSF52540">
    <property type="entry name" value="P-loop containing nucleoside triphosphate hydrolases"/>
    <property type="match status" value="1"/>
</dbReference>
<accession>A0A7W9KCR3</accession>
<dbReference type="Pfam" id="PF05729">
    <property type="entry name" value="NACHT"/>
    <property type="match status" value="1"/>
</dbReference>
<dbReference type="GO" id="GO:0005524">
    <property type="term" value="F:ATP binding"/>
    <property type="evidence" value="ECO:0007669"/>
    <property type="project" value="UniProtKB-KW"/>
</dbReference>
<reference evidence="4 5" key="1">
    <citation type="submission" date="2020-08" db="EMBL/GenBank/DDBJ databases">
        <title>Sequencing the genomes of 1000 actinobacteria strains.</title>
        <authorList>
            <person name="Klenk H.-P."/>
        </authorList>
    </citation>
    <scope>NUCLEOTIDE SEQUENCE [LARGE SCALE GENOMIC DNA]</scope>
    <source>
        <strain evidence="4 5">DSM 43851</strain>
    </source>
</reference>
<dbReference type="Gene3D" id="3.80.10.10">
    <property type="entry name" value="Ribonuclease Inhibitor"/>
    <property type="match status" value="1"/>
</dbReference>
<comment type="caution">
    <text evidence="4">The sequence shown here is derived from an EMBL/GenBank/DDBJ whole genome shotgun (WGS) entry which is preliminary data.</text>
</comment>
<name>A0A7W9KCR3_9PSEU</name>
<dbReference type="EMBL" id="JACHIR010000001">
    <property type="protein sequence ID" value="MBB5890203.1"/>
    <property type="molecule type" value="Genomic_DNA"/>
</dbReference>
<dbReference type="AlphaFoldDB" id="A0A7W9KCR3"/>
<dbReference type="Proteomes" id="UP000585638">
    <property type="component" value="Unassembled WGS sequence"/>
</dbReference>
<protein>
    <recommendedName>
        <fullName evidence="3">NACHT domain-containing protein</fullName>
    </recommendedName>
</protein>
<evidence type="ECO:0000259" key="3">
    <source>
        <dbReference type="PROSITE" id="PS50837"/>
    </source>
</evidence>
<evidence type="ECO:0000256" key="1">
    <source>
        <dbReference type="ARBA" id="ARBA00022741"/>
    </source>
</evidence>
<dbReference type="InterPro" id="IPR054547">
    <property type="entry name" value="NNH1"/>
</dbReference>
<keyword evidence="2" id="KW-0067">ATP-binding</keyword>
<dbReference type="PROSITE" id="PS50837">
    <property type="entry name" value="NACHT"/>
    <property type="match status" value="1"/>
</dbReference>
<dbReference type="InterPro" id="IPR032675">
    <property type="entry name" value="LRR_dom_sf"/>
</dbReference>